<comment type="catalytic activity">
    <reaction evidence="14">
        <text>2 nitric oxide + NADH + 2 O2 = 2 nitrate + NAD(+) + H(+)</text>
        <dbReference type="Rhea" id="RHEA:19469"/>
        <dbReference type="ChEBI" id="CHEBI:15378"/>
        <dbReference type="ChEBI" id="CHEBI:15379"/>
        <dbReference type="ChEBI" id="CHEBI:16480"/>
        <dbReference type="ChEBI" id="CHEBI:17632"/>
        <dbReference type="ChEBI" id="CHEBI:57540"/>
        <dbReference type="ChEBI" id="CHEBI:57945"/>
        <dbReference type="EC" id="1.14.12.17"/>
    </reaction>
</comment>
<evidence type="ECO:0000256" key="8">
    <source>
        <dbReference type="ARBA" id="ARBA00022723"/>
    </source>
</evidence>
<dbReference type="EMBL" id="JZBS01000301">
    <property type="protein sequence ID" value="KKK26628.1"/>
    <property type="molecule type" value="Genomic_DNA"/>
</dbReference>
<evidence type="ECO:0000256" key="11">
    <source>
        <dbReference type="ARBA" id="ARBA00023002"/>
    </source>
</evidence>
<dbReference type="SUPFAM" id="SSF52343">
    <property type="entry name" value="Ferredoxin reductase-like, C-terminal NADP-linked domain"/>
    <property type="match status" value="1"/>
</dbReference>
<keyword evidence="6" id="KW-0349">Heme</keyword>
<dbReference type="Proteomes" id="UP000034291">
    <property type="component" value="Unassembled WGS sequence"/>
</dbReference>
<comment type="function">
    <text evidence="16">In the presence of oxygen and NADH, it has NADH oxidase activity, which leads to the generation of superoxide and H(2)O(2). Under anaerobic conditions, it also exhibits nitric oxide reductase and FAD reductase activities. However, all these reactions are much lower than NOD activity.</text>
</comment>
<reference evidence="19 20" key="1">
    <citation type="submission" date="2015-02" db="EMBL/GenBank/DDBJ databases">
        <title>Draft Genome Sequences of Two Closely-Related Aflatoxigenic Aspergillus Species Obtained from the Cote d'Ivoire.</title>
        <authorList>
            <person name="Moore G.G."/>
            <person name="Beltz S.B."/>
            <person name="Mack B.M."/>
        </authorList>
    </citation>
    <scope>NUCLEOTIDE SEQUENCE [LARGE SCALE GENOMIC DNA]</scope>
    <source>
        <strain evidence="19 20">SRRC1468</strain>
    </source>
</reference>
<keyword evidence="12" id="KW-0408">Iron</keyword>
<dbReference type="Pfam" id="PF00175">
    <property type="entry name" value="NAD_binding_1"/>
    <property type="match status" value="1"/>
</dbReference>
<protein>
    <recommendedName>
        <fullName evidence="4">nitric oxide dioxygenase</fullName>
        <ecNumber evidence="4">1.14.12.17</ecNumber>
    </recommendedName>
</protein>
<comment type="catalytic activity">
    <reaction evidence="15">
        <text>2 nitric oxide + NADPH + 2 O2 = 2 nitrate + NADP(+) + H(+)</text>
        <dbReference type="Rhea" id="RHEA:19465"/>
        <dbReference type="ChEBI" id="CHEBI:15378"/>
        <dbReference type="ChEBI" id="CHEBI:15379"/>
        <dbReference type="ChEBI" id="CHEBI:16480"/>
        <dbReference type="ChEBI" id="CHEBI:17632"/>
        <dbReference type="ChEBI" id="CHEBI:57783"/>
        <dbReference type="ChEBI" id="CHEBI:58349"/>
        <dbReference type="EC" id="1.14.12.17"/>
    </reaction>
</comment>
<dbReference type="Gene3D" id="3.40.50.80">
    <property type="entry name" value="Nucleotide-binding domain of ferredoxin-NADP reductase (FNR) module"/>
    <property type="match status" value="1"/>
</dbReference>
<evidence type="ECO:0000256" key="16">
    <source>
        <dbReference type="ARBA" id="ARBA00056398"/>
    </source>
</evidence>
<dbReference type="InterPro" id="IPR012292">
    <property type="entry name" value="Globin/Proto"/>
</dbReference>
<keyword evidence="13" id="KW-0520">NAD</keyword>
<evidence type="ECO:0000256" key="12">
    <source>
        <dbReference type="ARBA" id="ARBA00023004"/>
    </source>
</evidence>
<evidence type="ECO:0000256" key="15">
    <source>
        <dbReference type="ARBA" id="ARBA00049433"/>
    </source>
</evidence>
<keyword evidence="11" id="KW-0560">Oxidoreductase</keyword>
<dbReference type="FunFam" id="3.40.50.80:FF:000010">
    <property type="entry name" value="Flavohemoprotein"/>
    <property type="match status" value="1"/>
</dbReference>
<evidence type="ECO:0000256" key="6">
    <source>
        <dbReference type="ARBA" id="ARBA00022617"/>
    </source>
</evidence>
<keyword evidence="9" id="KW-0274">FAD</keyword>
<keyword evidence="7" id="KW-0285">Flavoprotein</keyword>
<evidence type="ECO:0000256" key="9">
    <source>
        <dbReference type="ARBA" id="ARBA00022827"/>
    </source>
</evidence>
<evidence type="ECO:0000256" key="5">
    <source>
        <dbReference type="ARBA" id="ARBA00022575"/>
    </source>
</evidence>
<keyword evidence="20" id="KW-1185">Reference proteome</keyword>
<dbReference type="PROSITE" id="PS01033">
    <property type="entry name" value="GLOBIN"/>
    <property type="match status" value="1"/>
</dbReference>
<evidence type="ECO:0000256" key="2">
    <source>
        <dbReference type="ARBA" id="ARBA00001974"/>
    </source>
</evidence>
<dbReference type="InterPro" id="IPR017927">
    <property type="entry name" value="FAD-bd_FR_type"/>
</dbReference>
<dbReference type="OrthoDB" id="436496at2759"/>
<evidence type="ECO:0000256" key="4">
    <source>
        <dbReference type="ARBA" id="ARBA00012229"/>
    </source>
</evidence>
<gene>
    <name evidence="19" type="ORF">ARAM_006783</name>
</gene>
<evidence type="ECO:0000256" key="13">
    <source>
        <dbReference type="ARBA" id="ARBA00023027"/>
    </source>
</evidence>
<dbReference type="Pfam" id="PF00042">
    <property type="entry name" value="Globin"/>
    <property type="match status" value="1"/>
</dbReference>
<dbReference type="SUPFAM" id="SSF63380">
    <property type="entry name" value="Riboflavin synthase domain-like"/>
    <property type="match status" value="1"/>
</dbReference>
<comment type="cofactor">
    <cofactor evidence="1">
        <name>heme b</name>
        <dbReference type="ChEBI" id="CHEBI:60344"/>
    </cofactor>
</comment>
<evidence type="ECO:0000256" key="10">
    <source>
        <dbReference type="ARBA" id="ARBA00022857"/>
    </source>
</evidence>
<dbReference type="CDD" id="cd08922">
    <property type="entry name" value="FHb-globin"/>
    <property type="match status" value="1"/>
</dbReference>
<dbReference type="Gene3D" id="2.40.30.10">
    <property type="entry name" value="Translation factors"/>
    <property type="match status" value="1"/>
</dbReference>
<dbReference type="GO" id="GO:0008941">
    <property type="term" value="F:nitric oxide dioxygenase NAD(P)H activity"/>
    <property type="evidence" value="ECO:0007669"/>
    <property type="project" value="UniProtKB-EC"/>
</dbReference>
<evidence type="ECO:0000259" key="17">
    <source>
        <dbReference type="PROSITE" id="PS01033"/>
    </source>
</evidence>
<evidence type="ECO:0000256" key="1">
    <source>
        <dbReference type="ARBA" id="ARBA00001970"/>
    </source>
</evidence>
<dbReference type="AlphaFoldDB" id="A0A0F8V4G0"/>
<sequence length="413" mass="45283">MALNPEQVQLIKATVPVLKEHGVTITKVFYSNMLDANPELKTIFNHSNKVNGNQPMALAGALLAYATYIDDLGVLSPAVERICHKHASLYIQPEHYQIVGKYLLEAMGQVLGDALTPPLLEAWGAAYWQLANVMIGKEADLYKAANGWTQFRDFRVARKEPESDEITSFYLEPVDGKPLPTFLPGQYVSIQVPVPELTYAQCRQYSLSDEPQPTYYRISVRRDPGVLDAAAAHPGYVSNILHDTVNAGDIVQLSHPYGDFHLDNPAAEHPLVLLSAGVGLTPLTSMLNSLTTADALPSRPIHFVHGARTSAARAFKAHVQSLSTTLPTLHTTFFTSHPTDQDKQGVDYDYQGRVDISKLDDTQGLFLHNHATEYYICGPTAFMLDTQKALLAKGVDGSRIKMELFGTGGVPAA</sequence>
<dbReference type="InterPro" id="IPR001433">
    <property type="entry name" value="OxRdtase_FAD/NAD-bd"/>
</dbReference>
<dbReference type="Gene3D" id="1.10.490.10">
    <property type="entry name" value="Globins"/>
    <property type="match status" value="1"/>
</dbReference>
<comment type="caution">
    <text evidence="19">The sequence shown here is derived from an EMBL/GenBank/DDBJ whole genome shotgun (WGS) entry which is preliminary data.</text>
</comment>
<evidence type="ECO:0000256" key="7">
    <source>
        <dbReference type="ARBA" id="ARBA00022630"/>
    </source>
</evidence>
<evidence type="ECO:0000313" key="20">
    <source>
        <dbReference type="Proteomes" id="UP000034291"/>
    </source>
</evidence>
<dbReference type="SUPFAM" id="SSF46458">
    <property type="entry name" value="Globin-like"/>
    <property type="match status" value="1"/>
</dbReference>
<dbReference type="GO" id="GO:0071949">
    <property type="term" value="F:FAD binding"/>
    <property type="evidence" value="ECO:0007669"/>
    <property type="project" value="TreeGrafter"/>
</dbReference>
<dbReference type="NCBIfam" id="NF009805">
    <property type="entry name" value="PRK13289.1"/>
    <property type="match status" value="1"/>
</dbReference>
<dbReference type="InterPro" id="IPR039261">
    <property type="entry name" value="FNR_nucleotide-bd"/>
</dbReference>
<evidence type="ECO:0000256" key="3">
    <source>
        <dbReference type="ARBA" id="ARBA00006401"/>
    </source>
</evidence>
<comment type="cofactor">
    <cofactor evidence="2">
        <name>FAD</name>
        <dbReference type="ChEBI" id="CHEBI:57692"/>
    </cofactor>
</comment>
<proteinExistence type="inferred from homology"/>
<dbReference type="GO" id="GO:0071500">
    <property type="term" value="P:cellular response to nitrosative stress"/>
    <property type="evidence" value="ECO:0007669"/>
    <property type="project" value="TreeGrafter"/>
</dbReference>
<evidence type="ECO:0000256" key="14">
    <source>
        <dbReference type="ARBA" id="ARBA00048649"/>
    </source>
</evidence>
<keyword evidence="8" id="KW-0479">Metal-binding</keyword>
<organism evidence="19 20">
    <name type="scientific">Aspergillus rambellii</name>
    <dbReference type="NCBI Taxonomy" id="308745"/>
    <lineage>
        <taxon>Eukaryota</taxon>
        <taxon>Fungi</taxon>
        <taxon>Dikarya</taxon>
        <taxon>Ascomycota</taxon>
        <taxon>Pezizomycotina</taxon>
        <taxon>Eurotiomycetes</taxon>
        <taxon>Eurotiomycetidae</taxon>
        <taxon>Eurotiales</taxon>
        <taxon>Aspergillaceae</taxon>
        <taxon>Aspergillus</taxon>
        <taxon>Aspergillus subgen. Nidulantes</taxon>
    </lineage>
</organism>
<dbReference type="InterPro" id="IPR000971">
    <property type="entry name" value="Globin"/>
</dbReference>
<evidence type="ECO:0000259" key="18">
    <source>
        <dbReference type="PROSITE" id="PS51384"/>
    </source>
</evidence>
<dbReference type="PANTHER" id="PTHR43396:SF3">
    <property type="entry name" value="FLAVOHEMOPROTEIN"/>
    <property type="match status" value="1"/>
</dbReference>
<evidence type="ECO:0000313" key="19">
    <source>
        <dbReference type="EMBL" id="KKK26628.1"/>
    </source>
</evidence>
<dbReference type="GO" id="GO:0009636">
    <property type="term" value="P:response to toxic substance"/>
    <property type="evidence" value="ECO:0007669"/>
    <property type="project" value="UniProtKB-KW"/>
</dbReference>
<comment type="similarity">
    <text evidence="3">In the C-terminal section; belongs to the flavoprotein pyridine nucleotide cytochrome reductase family.</text>
</comment>
<dbReference type="FunFam" id="2.40.30.10:FF:000034">
    <property type="entry name" value="Flavohemoprotein"/>
    <property type="match status" value="1"/>
</dbReference>
<dbReference type="InterPro" id="IPR009050">
    <property type="entry name" value="Globin-like_sf"/>
</dbReference>
<name>A0A0F8V4G0_9EURO</name>
<dbReference type="FunFam" id="1.10.490.10:FF:000003">
    <property type="entry name" value="Flavohemoprotein"/>
    <property type="match status" value="1"/>
</dbReference>
<dbReference type="PANTHER" id="PTHR43396">
    <property type="entry name" value="FLAVOHEMOPROTEIN"/>
    <property type="match status" value="1"/>
</dbReference>
<dbReference type="GO" id="GO:0046210">
    <property type="term" value="P:nitric oxide catabolic process"/>
    <property type="evidence" value="ECO:0007669"/>
    <property type="project" value="TreeGrafter"/>
</dbReference>
<dbReference type="STRING" id="308745.A0A0F8V4G0"/>
<dbReference type="GO" id="GO:0046872">
    <property type="term" value="F:metal ion binding"/>
    <property type="evidence" value="ECO:0007669"/>
    <property type="project" value="UniProtKB-KW"/>
</dbReference>
<dbReference type="InterPro" id="IPR017938">
    <property type="entry name" value="Riboflavin_synthase-like_b-brl"/>
</dbReference>
<keyword evidence="5" id="KW-0216">Detoxification</keyword>
<feature type="domain" description="FAD-binding FR-type" evidence="18">
    <location>
        <begin position="149"/>
        <end position="263"/>
    </location>
</feature>
<dbReference type="GO" id="GO:0019825">
    <property type="term" value="F:oxygen binding"/>
    <property type="evidence" value="ECO:0007669"/>
    <property type="project" value="InterPro"/>
</dbReference>
<feature type="domain" description="Globin" evidence="17">
    <location>
        <begin position="2"/>
        <end position="139"/>
    </location>
</feature>
<dbReference type="EC" id="1.14.12.17" evidence="4"/>
<keyword evidence="10" id="KW-0521">NADP</keyword>
<accession>A0A0F8V4G0</accession>
<dbReference type="CDD" id="cd06184">
    <property type="entry name" value="flavohem_like_fad_nad_binding"/>
    <property type="match status" value="1"/>
</dbReference>
<dbReference type="GO" id="GO:0020037">
    <property type="term" value="F:heme binding"/>
    <property type="evidence" value="ECO:0007669"/>
    <property type="project" value="InterPro"/>
</dbReference>
<dbReference type="PROSITE" id="PS51384">
    <property type="entry name" value="FAD_FR"/>
    <property type="match status" value="1"/>
</dbReference>